<dbReference type="PANTHER" id="PTHR20992">
    <property type="entry name" value="AT15442P-RELATED"/>
    <property type="match status" value="1"/>
</dbReference>
<sequence length="529" mass="56937">MSVLTHPETLWRWLRQWRTTHLNTDRSDVVAHVDEAGALGPRYAFMIVMSCGIATLGLLQNSVAVIIGAMLISPLMGPIVKMGMSLATFDLRSLREALKTLVVGVLLSLGIAALIVLVSPLQEPTPEILARTAPNLFDLLVAIFSGLAGAYATVTRKGETIVGVAIATALMPPLAVTGFGLAVGNGSIAGGAGFLFMTNLLAIALSVTIMARWYGFGRHDSPKQTAWQAALIVTTFVLLSIPLGIALRNIAARGLAERTVRTTLNDAAREANARVTTLRVERADETILVDAVLLTPSAQPRMAKRLEDQLEDVLERPVRVTLSEVLTADEAALARDKATLAELRASVQRLQTAQRDSSAAQHAEVEKTQALAQRAMASLGQFDVVDQGRQARWLLSPQAGLDVPAARRLEQAMVVDDATRVQVVPAFQPLPMLHFEDDSSVLDADAEARLADILWALQRWQYDRVDVLGHAGGEIVLAQARADAVAEWLRARDVEVAAATAADRDASRQLIAEQGRDAIRVVQVSPAAR</sequence>
<reference evidence="2 3" key="1">
    <citation type="submission" date="2020-07" db="EMBL/GenBank/DDBJ databases">
        <authorList>
            <person name="Xu S."/>
            <person name="Li A."/>
        </authorList>
    </citation>
    <scope>NUCLEOTIDE SEQUENCE [LARGE SCALE GENOMIC DNA]</scope>
    <source>
        <strain evidence="2 3">SG-8</strain>
    </source>
</reference>
<accession>A0A7W3YEQ7</accession>
<feature type="transmembrane region" description="Helical" evidence="1">
    <location>
        <begin position="188"/>
        <end position="214"/>
    </location>
</feature>
<dbReference type="InterPro" id="IPR005240">
    <property type="entry name" value="DUF389"/>
</dbReference>
<dbReference type="PANTHER" id="PTHR20992:SF9">
    <property type="entry name" value="AT15442P-RELATED"/>
    <property type="match status" value="1"/>
</dbReference>
<feature type="transmembrane region" description="Helical" evidence="1">
    <location>
        <begin position="43"/>
        <end position="76"/>
    </location>
</feature>
<keyword evidence="1" id="KW-0812">Transmembrane</keyword>
<feature type="transmembrane region" description="Helical" evidence="1">
    <location>
        <begin position="136"/>
        <end position="154"/>
    </location>
</feature>
<dbReference type="RefSeq" id="WP_182669463.1">
    <property type="nucleotide sequence ID" value="NZ_JACHTE010000006.1"/>
</dbReference>
<evidence type="ECO:0000313" key="2">
    <source>
        <dbReference type="EMBL" id="MBB1088683.1"/>
    </source>
</evidence>
<feature type="transmembrane region" description="Helical" evidence="1">
    <location>
        <begin position="97"/>
        <end position="116"/>
    </location>
</feature>
<protein>
    <submittedName>
        <fullName evidence="2">DUF389 domain-containing protein</fullName>
    </submittedName>
</protein>
<dbReference type="SUPFAM" id="SSF103088">
    <property type="entry name" value="OmpA-like"/>
    <property type="match status" value="1"/>
</dbReference>
<dbReference type="Pfam" id="PF04087">
    <property type="entry name" value="DUF389"/>
    <property type="match status" value="1"/>
</dbReference>
<feature type="transmembrane region" description="Helical" evidence="1">
    <location>
        <begin position="161"/>
        <end position="182"/>
    </location>
</feature>
<keyword evidence="1" id="KW-1133">Transmembrane helix</keyword>
<feature type="transmembrane region" description="Helical" evidence="1">
    <location>
        <begin position="226"/>
        <end position="247"/>
    </location>
</feature>
<comment type="caution">
    <text evidence="2">The sequence shown here is derived from an EMBL/GenBank/DDBJ whole genome shotgun (WGS) entry which is preliminary data.</text>
</comment>
<proteinExistence type="predicted"/>
<evidence type="ECO:0000313" key="3">
    <source>
        <dbReference type="Proteomes" id="UP000552587"/>
    </source>
</evidence>
<dbReference type="Gene3D" id="3.30.1330.60">
    <property type="entry name" value="OmpA-like domain"/>
    <property type="match status" value="1"/>
</dbReference>
<name>A0A7W3YEQ7_9GAMM</name>
<gene>
    <name evidence="2" type="ORF">H4F99_09295</name>
</gene>
<keyword evidence="1" id="KW-0472">Membrane</keyword>
<dbReference type="InterPro" id="IPR036737">
    <property type="entry name" value="OmpA-like_sf"/>
</dbReference>
<evidence type="ECO:0000256" key="1">
    <source>
        <dbReference type="SAM" id="Phobius"/>
    </source>
</evidence>
<dbReference type="EMBL" id="JACHTE010000006">
    <property type="protein sequence ID" value="MBB1088683.1"/>
    <property type="molecule type" value="Genomic_DNA"/>
</dbReference>
<organism evidence="2 3">
    <name type="scientific">Marilutibacter penaei</name>
    <dbReference type="NCBI Taxonomy" id="2759900"/>
    <lineage>
        <taxon>Bacteria</taxon>
        <taxon>Pseudomonadati</taxon>
        <taxon>Pseudomonadota</taxon>
        <taxon>Gammaproteobacteria</taxon>
        <taxon>Lysobacterales</taxon>
        <taxon>Lysobacteraceae</taxon>
        <taxon>Marilutibacter</taxon>
    </lineage>
</organism>
<dbReference type="AlphaFoldDB" id="A0A7W3YEQ7"/>
<dbReference type="Proteomes" id="UP000552587">
    <property type="component" value="Unassembled WGS sequence"/>
</dbReference>
<keyword evidence="3" id="KW-1185">Reference proteome</keyword>